<dbReference type="SMART" id="SM00849">
    <property type="entry name" value="Lactamase_B"/>
    <property type="match status" value="1"/>
</dbReference>
<dbReference type="RefSeq" id="WP_404676389.1">
    <property type="nucleotide sequence ID" value="NZ_JBJDOT010000042.1"/>
</dbReference>
<organism evidence="3 4">
    <name type="scientific">Pseudoalteromonas rhizosphaerae</name>
    <dbReference type="NCBI Taxonomy" id="2518973"/>
    <lineage>
        <taxon>Bacteria</taxon>
        <taxon>Pseudomonadati</taxon>
        <taxon>Pseudomonadota</taxon>
        <taxon>Gammaproteobacteria</taxon>
        <taxon>Alteromonadales</taxon>
        <taxon>Pseudoalteromonadaceae</taxon>
        <taxon>Pseudoalteromonas</taxon>
    </lineage>
</organism>
<proteinExistence type="predicted"/>
<evidence type="ECO:0000259" key="2">
    <source>
        <dbReference type="SMART" id="SM00849"/>
    </source>
</evidence>
<sequence>MTFLSKLIQASTLATMMAVSANAVSATLATSVFNPQQKSTFPVSSVLISGPTEAILVDAQFQRNDAQSVVELIKKSGKKLTTIYISHGDPDYYFGLDVITEAYPDAKVLSTAKTRDYIKASMAPKKAYWGPILKENAPQKLVLPEVLQGDTLLVDGEKVNIVGLDGHDPKHTFVWIPSTKTMLGGVVVFNNMHVFLADTQTPESRQSWYKTLDVIEQLHPKTVLSGHMLGDKPLTIEAVHFTRKYIQDFEAAAKSSANSSELMSKMKASYPNIGGDSVLALSAKVIMGEMPWG</sequence>
<evidence type="ECO:0000313" key="4">
    <source>
        <dbReference type="Proteomes" id="UP001620262"/>
    </source>
</evidence>
<comment type="caution">
    <text evidence="3">The sequence shown here is derived from an EMBL/GenBank/DDBJ whole genome shotgun (WGS) entry which is preliminary data.</text>
</comment>
<name>A0ABW8L662_9GAMM</name>
<reference evidence="3 4" key="1">
    <citation type="submission" date="2024-11" db="EMBL/GenBank/DDBJ databases">
        <title>The Natural Products Discovery Center: Release of the First 8490 Sequenced Strains for Exploring Actinobacteria Biosynthetic Diversity.</title>
        <authorList>
            <person name="Kalkreuter E."/>
            <person name="Kautsar S.A."/>
            <person name="Yang D."/>
            <person name="Bader C.D."/>
            <person name="Teijaro C.N."/>
            <person name="Fluegel L."/>
            <person name="Davis C.M."/>
            <person name="Simpson J.R."/>
            <person name="Lauterbach L."/>
            <person name="Steele A.D."/>
            <person name="Gui C."/>
            <person name="Meng S."/>
            <person name="Li G."/>
            <person name="Viehrig K."/>
            <person name="Ye F."/>
            <person name="Su P."/>
            <person name="Kiefer A.F."/>
            <person name="Nichols A."/>
            <person name="Cepeda A.J."/>
            <person name="Yan W."/>
            <person name="Fan B."/>
            <person name="Jiang Y."/>
            <person name="Adhikari A."/>
            <person name="Zheng C.-J."/>
            <person name="Schuster L."/>
            <person name="Cowan T.M."/>
            <person name="Smanski M.J."/>
            <person name="Chevrette M.G."/>
            <person name="De Carvalho L.P.S."/>
            <person name="Shen B."/>
        </authorList>
    </citation>
    <scope>NUCLEOTIDE SEQUENCE [LARGE SCALE GENOMIC DNA]</scope>
    <source>
        <strain evidence="3 4">NPDC078403</strain>
    </source>
</reference>
<dbReference type="InterPro" id="IPR050855">
    <property type="entry name" value="NDM-1-like"/>
</dbReference>
<dbReference type="SUPFAM" id="SSF56281">
    <property type="entry name" value="Metallo-hydrolase/oxidoreductase"/>
    <property type="match status" value="1"/>
</dbReference>
<feature type="domain" description="Metallo-beta-lactamase" evidence="2">
    <location>
        <begin position="42"/>
        <end position="227"/>
    </location>
</feature>
<dbReference type="CDD" id="cd07739">
    <property type="entry name" value="metallo-hydrolase-like_MBL-fold"/>
    <property type="match status" value="1"/>
</dbReference>
<dbReference type="PANTHER" id="PTHR42951">
    <property type="entry name" value="METALLO-BETA-LACTAMASE DOMAIN-CONTAINING"/>
    <property type="match status" value="1"/>
</dbReference>
<dbReference type="Pfam" id="PF00753">
    <property type="entry name" value="Lactamase_B"/>
    <property type="match status" value="1"/>
</dbReference>
<gene>
    <name evidence="3" type="ORF">ACI2JU_20765</name>
</gene>
<keyword evidence="1" id="KW-0732">Signal</keyword>
<feature type="signal peptide" evidence="1">
    <location>
        <begin position="1"/>
        <end position="25"/>
    </location>
</feature>
<dbReference type="EMBL" id="JBJDOT010000042">
    <property type="protein sequence ID" value="MFK3866285.1"/>
    <property type="molecule type" value="Genomic_DNA"/>
</dbReference>
<accession>A0ABW8L662</accession>
<dbReference type="InterPro" id="IPR036866">
    <property type="entry name" value="RibonucZ/Hydroxyglut_hydro"/>
</dbReference>
<keyword evidence="4" id="KW-1185">Reference proteome</keyword>
<protein>
    <submittedName>
        <fullName evidence="3">MBL fold metallo-hydrolase</fullName>
    </submittedName>
</protein>
<evidence type="ECO:0000313" key="3">
    <source>
        <dbReference type="EMBL" id="MFK3866285.1"/>
    </source>
</evidence>
<dbReference type="Gene3D" id="3.60.15.10">
    <property type="entry name" value="Ribonuclease Z/Hydroxyacylglutathione hydrolase-like"/>
    <property type="match status" value="1"/>
</dbReference>
<evidence type="ECO:0000256" key="1">
    <source>
        <dbReference type="SAM" id="SignalP"/>
    </source>
</evidence>
<dbReference type="PANTHER" id="PTHR42951:SF14">
    <property type="entry name" value="METALLO-BETA-LACTAMASE SUPERFAMILY PROTEIN"/>
    <property type="match status" value="1"/>
</dbReference>
<dbReference type="InterPro" id="IPR001279">
    <property type="entry name" value="Metallo-B-lactamas"/>
</dbReference>
<feature type="chain" id="PRO_5045617007" evidence="1">
    <location>
        <begin position="26"/>
        <end position="293"/>
    </location>
</feature>
<dbReference type="Proteomes" id="UP001620262">
    <property type="component" value="Unassembled WGS sequence"/>
</dbReference>